<proteinExistence type="predicted"/>
<name>A0A933KYH9_9HYPH</name>
<evidence type="ECO:0000259" key="1">
    <source>
        <dbReference type="PROSITE" id="PS51186"/>
    </source>
</evidence>
<dbReference type="InterPro" id="IPR051531">
    <property type="entry name" value="N-acetyltransferase"/>
</dbReference>
<reference evidence="2" key="1">
    <citation type="submission" date="2020-07" db="EMBL/GenBank/DDBJ databases">
        <title>Huge and variable diversity of episymbiotic CPR bacteria and DPANN archaea in groundwater ecosystems.</title>
        <authorList>
            <person name="He C.Y."/>
            <person name="Keren R."/>
            <person name="Whittaker M."/>
            <person name="Farag I.F."/>
            <person name="Doudna J."/>
            <person name="Cate J.H.D."/>
            <person name="Banfield J.F."/>
        </authorList>
    </citation>
    <scope>NUCLEOTIDE SEQUENCE</scope>
    <source>
        <strain evidence="2">NC_groundwater_1586_Pr3_B-0.1um_66_15</strain>
    </source>
</reference>
<dbReference type="PANTHER" id="PTHR43792:SF1">
    <property type="entry name" value="N-ACETYLTRANSFERASE DOMAIN-CONTAINING PROTEIN"/>
    <property type="match status" value="1"/>
</dbReference>
<dbReference type="Gene3D" id="3.40.630.30">
    <property type="match status" value="1"/>
</dbReference>
<dbReference type="InterPro" id="IPR000182">
    <property type="entry name" value="GNAT_dom"/>
</dbReference>
<organism evidence="2 3">
    <name type="scientific">Devosia nanyangense</name>
    <dbReference type="NCBI Taxonomy" id="1228055"/>
    <lineage>
        <taxon>Bacteria</taxon>
        <taxon>Pseudomonadati</taxon>
        <taxon>Pseudomonadota</taxon>
        <taxon>Alphaproteobacteria</taxon>
        <taxon>Hyphomicrobiales</taxon>
        <taxon>Devosiaceae</taxon>
        <taxon>Devosia</taxon>
    </lineage>
</organism>
<dbReference type="GO" id="GO:0016747">
    <property type="term" value="F:acyltransferase activity, transferring groups other than amino-acyl groups"/>
    <property type="evidence" value="ECO:0007669"/>
    <property type="project" value="InterPro"/>
</dbReference>
<protein>
    <submittedName>
        <fullName evidence="2">GNAT family N-acetyltransferase</fullName>
    </submittedName>
</protein>
<dbReference type="Proteomes" id="UP000782610">
    <property type="component" value="Unassembled WGS sequence"/>
</dbReference>
<evidence type="ECO:0000313" key="3">
    <source>
        <dbReference type="Proteomes" id="UP000782610"/>
    </source>
</evidence>
<dbReference type="PROSITE" id="PS51186">
    <property type="entry name" value="GNAT"/>
    <property type="match status" value="1"/>
</dbReference>
<feature type="domain" description="N-acetyltransferase" evidence="1">
    <location>
        <begin position="11"/>
        <end position="167"/>
    </location>
</feature>
<dbReference type="SUPFAM" id="SSF55729">
    <property type="entry name" value="Acyl-CoA N-acyltransferases (Nat)"/>
    <property type="match status" value="1"/>
</dbReference>
<dbReference type="PANTHER" id="PTHR43792">
    <property type="entry name" value="GNAT FAMILY, PUTATIVE (AFU_ORTHOLOGUE AFUA_3G00765)-RELATED-RELATED"/>
    <property type="match status" value="1"/>
</dbReference>
<accession>A0A933KYH9</accession>
<dbReference type="InterPro" id="IPR016181">
    <property type="entry name" value="Acyl_CoA_acyltransferase"/>
</dbReference>
<evidence type="ECO:0000313" key="2">
    <source>
        <dbReference type="EMBL" id="MBI4920176.1"/>
    </source>
</evidence>
<dbReference type="Pfam" id="PF13302">
    <property type="entry name" value="Acetyltransf_3"/>
    <property type="match status" value="1"/>
</dbReference>
<dbReference type="EMBL" id="JACRAF010000002">
    <property type="protein sequence ID" value="MBI4920176.1"/>
    <property type="molecule type" value="Genomic_DNA"/>
</dbReference>
<dbReference type="AlphaFoldDB" id="A0A933KYH9"/>
<gene>
    <name evidence="2" type="ORF">HY834_00370</name>
</gene>
<dbReference type="CDD" id="cd04301">
    <property type="entry name" value="NAT_SF"/>
    <property type="match status" value="1"/>
</dbReference>
<comment type="caution">
    <text evidence="2">The sequence shown here is derived from an EMBL/GenBank/DDBJ whole genome shotgun (WGS) entry which is preliminary data.</text>
</comment>
<sequence>MTHRDIRTARLHLRLPRPDDLDAMFAIMSLPAVMRYWSTLPHADRAVTEGWLANMIARNAAGGEDFVIEHEGRVIGFVGAGRLPEFGFALHPDCWGQGFAQEASAAFIAYAFGALDQTTLTADVDPRNAASLKVLDRLGFTETGRAENTFLLGEEWCHSVYLALRRPTA</sequence>